<dbReference type="EMBL" id="CP006259">
    <property type="protein sequence ID" value="AGS73708.1"/>
    <property type="molecule type" value="Genomic_DNA"/>
</dbReference>
<accession>S5V299</accession>
<keyword evidence="3" id="KW-1185">Reference proteome</keyword>
<proteinExistence type="predicted"/>
<protein>
    <submittedName>
        <fullName evidence="2">Uncharacterized protein</fullName>
    </submittedName>
</protein>
<name>S5V299_STRC3</name>
<evidence type="ECO:0000313" key="3">
    <source>
        <dbReference type="Proteomes" id="UP000015423"/>
    </source>
</evidence>
<dbReference type="PATRIC" id="fig|1214242.5.peg.149"/>
<reference evidence="3" key="1">
    <citation type="submission" date="2012-10" db="EMBL/GenBank/DDBJ databases">
        <title>The complete genome sequence of Streptomyces collinus Tu 365.</title>
        <authorList>
            <person name="Ruckert C."/>
            <person name="Szczepanowski R."/>
            <person name="Goesmann A."/>
            <person name="Pross E.K."/>
            <person name="Musiol E.M."/>
            <person name="Blin K."/>
            <person name="Wohlleben W."/>
            <person name="Puhler A."/>
            <person name="Weber T."/>
            <person name="Kalinowski J."/>
        </authorList>
    </citation>
    <scope>NUCLEOTIDE SEQUENCE [LARGE SCALE GENOMIC DNA]</scope>
    <source>
        <strain evidence="3">DSM 40733 / Tue 365</strain>
    </source>
</reference>
<dbReference type="Proteomes" id="UP000015423">
    <property type="component" value="Chromosome"/>
</dbReference>
<dbReference type="KEGG" id="sci:B446_00740"/>
<gene>
    <name evidence="1" type="ORF">B446_00740</name>
    <name evidence="2" type="ORF">B446_34550</name>
</gene>
<reference evidence="2 3" key="2">
    <citation type="journal article" date="2013" name="J. Biotechnol.">
        <title>Complete genome sequence of the kirromycin producer Streptomyces collinus Tu 365 consisting of a linear chromosome and two linear plasmids.</title>
        <authorList>
            <person name="Ruckert C."/>
            <person name="Szczepanowski R."/>
            <person name="Albersmeier A."/>
            <person name="Goesmann A."/>
            <person name="Iftime D."/>
            <person name="Musiol E.M."/>
            <person name="Blin K."/>
            <person name="Wohlleben W."/>
            <person name="Puhler A."/>
            <person name="Kalinowski J."/>
            <person name="Weber T."/>
        </authorList>
    </citation>
    <scope>NUCLEOTIDE SEQUENCE [LARGE SCALE GENOMIC DNA]</scope>
    <source>
        <strain evidence="3">DSM 40733 / Tue 365</strain>
        <strain evidence="2">Tu 365</strain>
    </source>
</reference>
<dbReference type="KEGG" id="sci:B446_34550"/>
<evidence type="ECO:0000313" key="2">
    <source>
        <dbReference type="EMBL" id="AGS73708.1"/>
    </source>
</evidence>
<sequence length="63" mass="6676">MRQGAATVWSSALGGTSCARPVRAEETLDLDLDLDLGLVRIGGGRSELPVLRDRVLNISAGRL</sequence>
<dbReference type="AlphaFoldDB" id="S5V299"/>
<dbReference type="HOGENOM" id="CLU_2883824_0_0_11"/>
<dbReference type="EMBL" id="CP006259">
    <property type="protein sequence ID" value="AGS66986.1"/>
    <property type="molecule type" value="Genomic_DNA"/>
</dbReference>
<organism evidence="2 3">
    <name type="scientific">Streptomyces collinus (strain DSM 40733 / Tue 365)</name>
    <dbReference type="NCBI Taxonomy" id="1214242"/>
    <lineage>
        <taxon>Bacteria</taxon>
        <taxon>Bacillati</taxon>
        <taxon>Actinomycetota</taxon>
        <taxon>Actinomycetes</taxon>
        <taxon>Kitasatosporales</taxon>
        <taxon>Streptomycetaceae</taxon>
        <taxon>Streptomyces</taxon>
    </lineage>
</organism>
<reference evidence="2" key="3">
    <citation type="submission" date="2015-08" db="EMBL/GenBank/DDBJ databases">
        <authorList>
            <person name="Weber T."/>
            <person name="Iftime D."/>
        </authorList>
    </citation>
    <scope>NUCLEOTIDE SEQUENCE</scope>
    <source>
        <strain evidence="2">Tu 365</strain>
    </source>
</reference>
<dbReference type="PROSITE" id="PS51257">
    <property type="entry name" value="PROKAR_LIPOPROTEIN"/>
    <property type="match status" value="1"/>
</dbReference>
<evidence type="ECO:0000313" key="1">
    <source>
        <dbReference type="EMBL" id="AGS66986.1"/>
    </source>
</evidence>